<dbReference type="InterPro" id="IPR050179">
    <property type="entry name" value="Trans_hexapeptide_repeat"/>
</dbReference>
<dbReference type="PANTHER" id="PTHR43300">
    <property type="entry name" value="ACETYLTRANSFERASE"/>
    <property type="match status" value="1"/>
</dbReference>
<keyword evidence="3" id="KW-1185">Reference proteome</keyword>
<dbReference type="InterPro" id="IPR020019">
    <property type="entry name" value="AcTrfase_PglD-like"/>
</dbReference>
<organism evidence="2 3">
    <name type="scientific">Ramlibacter humi</name>
    <dbReference type="NCBI Taxonomy" id="2530451"/>
    <lineage>
        <taxon>Bacteria</taxon>
        <taxon>Pseudomonadati</taxon>
        <taxon>Pseudomonadota</taxon>
        <taxon>Betaproteobacteria</taxon>
        <taxon>Burkholderiales</taxon>
        <taxon>Comamonadaceae</taxon>
        <taxon>Ramlibacter</taxon>
    </lineage>
</organism>
<comment type="caution">
    <text evidence="2">The sequence shown here is derived from an EMBL/GenBank/DDBJ whole genome shotgun (WGS) entry which is preliminary data.</text>
</comment>
<dbReference type="InterPro" id="IPR011004">
    <property type="entry name" value="Trimer_LpxA-like_sf"/>
</dbReference>
<dbReference type="RefSeq" id="WP_135249445.1">
    <property type="nucleotide sequence ID" value="NZ_SMLK01000002.1"/>
</dbReference>
<dbReference type="Proteomes" id="UP000297839">
    <property type="component" value="Unassembled WGS sequence"/>
</dbReference>
<name>A0A4Z0BZW5_9BURK</name>
<dbReference type="SUPFAM" id="SSF51161">
    <property type="entry name" value="Trimeric LpxA-like enzymes"/>
    <property type="match status" value="1"/>
</dbReference>
<evidence type="ECO:0000256" key="1">
    <source>
        <dbReference type="ARBA" id="ARBA00007274"/>
    </source>
</evidence>
<dbReference type="GO" id="GO:0016740">
    <property type="term" value="F:transferase activity"/>
    <property type="evidence" value="ECO:0007669"/>
    <property type="project" value="UniProtKB-KW"/>
</dbReference>
<dbReference type="AlphaFoldDB" id="A0A4Z0BZW5"/>
<dbReference type="Gene3D" id="2.160.10.10">
    <property type="entry name" value="Hexapeptide repeat proteins"/>
    <property type="match status" value="1"/>
</dbReference>
<keyword evidence="2" id="KW-0808">Transferase</keyword>
<sequence length="221" mass="24218">MKQPLVIFGTGDIAELASFYFDRDSPYEVAAFTVDGEYVKEPNFQGRPVVAFEEAARTFAPEQHAFFAALSYSKLNEVRKTKYLAGKALGYRVASYVSSRATVLNDHRIGEHAFILEDNTLQPFCSIGDNVTLWSGNHIGHHSRISDHCFLASHIVVSGGVEVGESSFIGVNVTIRDHVKVGARCVLGAGALVLADCEPEGVYSPLATERSRVPSTRLRRL</sequence>
<dbReference type="PANTHER" id="PTHR43300:SF4">
    <property type="entry name" value="ACYL-[ACYL-CARRIER-PROTEIN]--UDP-N-ACETYLGLUCOSAMINE O-ACYLTRANSFERASE"/>
    <property type="match status" value="1"/>
</dbReference>
<accession>A0A4Z0BZW5</accession>
<dbReference type="OrthoDB" id="1115300at2"/>
<gene>
    <name evidence="2" type="ORF">EZ216_09210</name>
</gene>
<dbReference type="EMBL" id="SMLK01000002">
    <property type="protein sequence ID" value="TFZ03820.1"/>
    <property type="molecule type" value="Genomic_DNA"/>
</dbReference>
<evidence type="ECO:0000313" key="2">
    <source>
        <dbReference type="EMBL" id="TFZ03820.1"/>
    </source>
</evidence>
<evidence type="ECO:0000313" key="3">
    <source>
        <dbReference type="Proteomes" id="UP000297839"/>
    </source>
</evidence>
<dbReference type="Pfam" id="PF00132">
    <property type="entry name" value="Hexapep"/>
    <property type="match status" value="1"/>
</dbReference>
<dbReference type="InterPro" id="IPR001451">
    <property type="entry name" value="Hexapep"/>
</dbReference>
<proteinExistence type="inferred from homology"/>
<dbReference type="CDD" id="cd03360">
    <property type="entry name" value="LbH_AT_putative"/>
    <property type="match status" value="1"/>
</dbReference>
<reference evidence="2 3" key="1">
    <citation type="submission" date="2019-03" db="EMBL/GenBank/DDBJ databases">
        <title>Ramlibacter sp. 18x22-1, whole genome shotgun sequence.</title>
        <authorList>
            <person name="Zhang X."/>
            <person name="Feng G."/>
            <person name="Zhu H."/>
        </authorList>
    </citation>
    <scope>NUCLEOTIDE SEQUENCE [LARGE SCALE GENOMIC DNA]</scope>
    <source>
        <strain evidence="2 3">18x22-1</strain>
    </source>
</reference>
<protein>
    <submittedName>
        <fullName evidence="2">Acetyltransferase</fullName>
    </submittedName>
</protein>
<comment type="similarity">
    <text evidence="1">Belongs to the transferase hexapeptide repeat family.</text>
</comment>